<accession>A0A7T5RK46</accession>
<dbReference type="PANTHER" id="PTHR34039:SF1">
    <property type="entry name" value="UPF0102 PROTEIN YRAN"/>
    <property type="match status" value="1"/>
</dbReference>
<dbReference type="PANTHER" id="PTHR34039">
    <property type="entry name" value="UPF0102 PROTEIN YRAN"/>
    <property type="match status" value="1"/>
</dbReference>
<dbReference type="HAMAP" id="MF_00048">
    <property type="entry name" value="UPF0102"/>
    <property type="match status" value="1"/>
</dbReference>
<evidence type="ECO:0000256" key="2">
    <source>
        <dbReference type="HAMAP-Rule" id="MF_00048"/>
    </source>
</evidence>
<organism evidence="3 4">
    <name type="scientific">Candidatus Sungiibacteriota bacterium</name>
    <dbReference type="NCBI Taxonomy" id="2750080"/>
    <lineage>
        <taxon>Bacteria</taxon>
        <taxon>Candidatus Sungiibacteriota</taxon>
    </lineage>
</organism>
<gene>
    <name evidence="3" type="ORF">HYW89_01825</name>
</gene>
<dbReference type="Pfam" id="PF02021">
    <property type="entry name" value="UPF0102"/>
    <property type="match status" value="1"/>
</dbReference>
<reference evidence="3 4" key="1">
    <citation type="submission" date="2020-07" db="EMBL/GenBank/DDBJ databases">
        <title>Huge and variable diversity of episymbiotic CPR bacteria and DPANN archaea in groundwater ecosystems.</title>
        <authorList>
            <person name="He C.Y."/>
            <person name="Keren R."/>
            <person name="Whittaker M."/>
            <person name="Farag I.F."/>
            <person name="Doudna J."/>
            <person name="Cate J.H.D."/>
            <person name="Banfield J.F."/>
        </authorList>
    </citation>
    <scope>NUCLEOTIDE SEQUENCE [LARGE SCALE GENOMIC DNA]</scope>
    <source>
        <strain evidence="3">NC_groundwater_541_Ag_S-0.1um_46_50</strain>
    </source>
</reference>
<evidence type="ECO:0000313" key="4">
    <source>
        <dbReference type="Proteomes" id="UP000595618"/>
    </source>
</evidence>
<protein>
    <recommendedName>
        <fullName evidence="2">UPF0102 protein HYW89_01825</fullName>
    </recommendedName>
</protein>
<dbReference type="Gene3D" id="3.40.1350.10">
    <property type="match status" value="1"/>
</dbReference>
<dbReference type="EMBL" id="CP066690">
    <property type="protein sequence ID" value="QQG45638.1"/>
    <property type="molecule type" value="Genomic_DNA"/>
</dbReference>
<dbReference type="Proteomes" id="UP000595618">
    <property type="component" value="Chromosome"/>
</dbReference>
<dbReference type="InterPro" id="IPR011856">
    <property type="entry name" value="tRNA_endonuc-like_dom_sf"/>
</dbReference>
<evidence type="ECO:0000313" key="3">
    <source>
        <dbReference type="EMBL" id="QQG45638.1"/>
    </source>
</evidence>
<name>A0A7T5RK46_9BACT</name>
<dbReference type="InterPro" id="IPR011335">
    <property type="entry name" value="Restrct_endonuc-II-like"/>
</dbReference>
<sequence>MDKLLISIGQFHVLQNMPSVKRQFGDIGEKEAICYLKNSGYQILDTNYRVKNLGELDIIGEKNNKLFFFEVKTRDVKHESNFPHWTSITPKKKRNLKRICNLYLVDKQFPSNKEWQVDAIFVKVDFNTKNSFIEHLENILCEEYY</sequence>
<evidence type="ECO:0000256" key="1">
    <source>
        <dbReference type="ARBA" id="ARBA00006738"/>
    </source>
</evidence>
<dbReference type="AlphaFoldDB" id="A0A7T5RK46"/>
<proteinExistence type="inferred from homology"/>
<dbReference type="GO" id="GO:0003676">
    <property type="term" value="F:nucleic acid binding"/>
    <property type="evidence" value="ECO:0007669"/>
    <property type="project" value="InterPro"/>
</dbReference>
<dbReference type="SUPFAM" id="SSF52980">
    <property type="entry name" value="Restriction endonuclease-like"/>
    <property type="match status" value="1"/>
</dbReference>
<comment type="similarity">
    <text evidence="1 2">Belongs to the UPF0102 family.</text>
</comment>
<dbReference type="InterPro" id="IPR003509">
    <property type="entry name" value="UPF0102_YraN-like"/>
</dbReference>